<feature type="signal peptide" evidence="23">
    <location>
        <begin position="1"/>
        <end position="18"/>
    </location>
</feature>
<dbReference type="Proteomes" id="UP000027138">
    <property type="component" value="Unassembled WGS sequence"/>
</dbReference>
<evidence type="ECO:0000256" key="6">
    <source>
        <dbReference type="ARBA" id="ARBA00022475"/>
    </source>
</evidence>
<dbReference type="GO" id="GO:0005886">
    <property type="term" value="C:plasma membrane"/>
    <property type="evidence" value="ECO:0007669"/>
    <property type="project" value="UniProtKB-SubCell"/>
</dbReference>
<dbReference type="SMART" id="SM00220">
    <property type="entry name" value="S_TKc"/>
    <property type="match status" value="1"/>
</dbReference>
<feature type="domain" description="Protein kinase" evidence="24">
    <location>
        <begin position="357"/>
        <end position="634"/>
    </location>
</feature>
<feature type="binding site" evidence="21">
    <location>
        <position position="387"/>
    </location>
    <ligand>
        <name>ATP</name>
        <dbReference type="ChEBI" id="CHEBI:30616"/>
    </ligand>
</feature>
<keyword evidence="7" id="KW-0723">Serine/threonine-protein kinase</keyword>
<comment type="similarity">
    <text evidence="4">In the C-terminal section; belongs to the protein kinase superfamily. Ser/Thr protein kinase family.</text>
</comment>
<accession>A0A067L011</accession>
<feature type="chain" id="PRO_5001640070" description="non-specific serine/threonine protein kinase" evidence="23">
    <location>
        <begin position="19"/>
        <end position="678"/>
    </location>
</feature>
<keyword evidence="13" id="KW-0418">Kinase</keyword>
<evidence type="ECO:0000256" key="19">
    <source>
        <dbReference type="ARBA" id="ARBA00047899"/>
    </source>
</evidence>
<evidence type="ECO:0000256" key="10">
    <source>
        <dbReference type="ARBA" id="ARBA00022729"/>
    </source>
</evidence>
<evidence type="ECO:0000256" key="2">
    <source>
        <dbReference type="ARBA" id="ARBA00007606"/>
    </source>
</evidence>
<evidence type="ECO:0000256" key="22">
    <source>
        <dbReference type="SAM" id="Phobius"/>
    </source>
</evidence>
<gene>
    <name evidence="25" type="ORF">JCGZ_06732</name>
</gene>
<dbReference type="Gene3D" id="1.10.510.10">
    <property type="entry name" value="Transferase(Phosphotransferase) domain 1"/>
    <property type="match status" value="1"/>
</dbReference>
<dbReference type="InterPro" id="IPR011009">
    <property type="entry name" value="Kinase-like_dom_sf"/>
</dbReference>
<dbReference type="InterPro" id="IPR017441">
    <property type="entry name" value="Protein_kinase_ATP_BS"/>
</dbReference>
<dbReference type="AlphaFoldDB" id="A0A067L011"/>
<comment type="catalytic activity">
    <reaction evidence="20">
        <text>L-seryl-[protein] + ATP = O-phospho-L-seryl-[protein] + ADP + H(+)</text>
        <dbReference type="Rhea" id="RHEA:17989"/>
        <dbReference type="Rhea" id="RHEA-COMP:9863"/>
        <dbReference type="Rhea" id="RHEA-COMP:11604"/>
        <dbReference type="ChEBI" id="CHEBI:15378"/>
        <dbReference type="ChEBI" id="CHEBI:29999"/>
        <dbReference type="ChEBI" id="CHEBI:30616"/>
        <dbReference type="ChEBI" id="CHEBI:83421"/>
        <dbReference type="ChEBI" id="CHEBI:456216"/>
        <dbReference type="EC" id="2.7.11.1"/>
    </reaction>
</comment>
<evidence type="ECO:0000256" key="23">
    <source>
        <dbReference type="SAM" id="SignalP"/>
    </source>
</evidence>
<dbReference type="FunFam" id="3.30.200.20:FF:000112">
    <property type="entry name" value="Lectin-domain containing receptor kinase A4.3"/>
    <property type="match status" value="1"/>
</dbReference>
<evidence type="ECO:0000256" key="14">
    <source>
        <dbReference type="ARBA" id="ARBA00022840"/>
    </source>
</evidence>
<reference evidence="25 26" key="1">
    <citation type="journal article" date="2014" name="PLoS ONE">
        <title>Global Analysis of Gene Expression Profiles in Physic Nut (Jatropha curcas L.) Seedlings Exposed to Salt Stress.</title>
        <authorList>
            <person name="Zhang L."/>
            <person name="Zhang C."/>
            <person name="Wu P."/>
            <person name="Chen Y."/>
            <person name="Li M."/>
            <person name="Jiang H."/>
            <person name="Wu G."/>
        </authorList>
    </citation>
    <scope>NUCLEOTIDE SEQUENCE [LARGE SCALE GENOMIC DNA]</scope>
    <source>
        <strain evidence="26">cv. GZQX0401</strain>
        <tissue evidence="25">Young leaves</tissue>
    </source>
</reference>
<keyword evidence="18" id="KW-0325">Glycoprotein</keyword>
<comment type="subcellular location">
    <subcellularLocation>
        <location evidence="1">Cell membrane</location>
        <topology evidence="1">Single-pass type I membrane protein</topology>
    </subcellularLocation>
</comment>
<evidence type="ECO:0000256" key="15">
    <source>
        <dbReference type="ARBA" id="ARBA00022989"/>
    </source>
</evidence>
<dbReference type="FunFam" id="1.10.510.10:FF:000108">
    <property type="entry name" value="L-type lectin-domain containing receptor kinase S.4"/>
    <property type="match status" value="1"/>
</dbReference>
<keyword evidence="26" id="KW-1185">Reference proteome</keyword>
<proteinExistence type="inferred from homology"/>
<evidence type="ECO:0000256" key="18">
    <source>
        <dbReference type="ARBA" id="ARBA00023180"/>
    </source>
</evidence>
<evidence type="ECO:0000256" key="4">
    <source>
        <dbReference type="ARBA" id="ARBA00010217"/>
    </source>
</evidence>
<comment type="similarity">
    <text evidence="2">Belongs to the leguminous lectin family.</text>
</comment>
<evidence type="ECO:0000313" key="26">
    <source>
        <dbReference type="Proteomes" id="UP000027138"/>
    </source>
</evidence>
<dbReference type="InterPro" id="IPR013320">
    <property type="entry name" value="ConA-like_dom_sf"/>
</dbReference>
<feature type="transmembrane region" description="Helical" evidence="22">
    <location>
        <begin position="300"/>
        <end position="324"/>
    </location>
</feature>
<evidence type="ECO:0000256" key="3">
    <source>
        <dbReference type="ARBA" id="ARBA00008536"/>
    </source>
</evidence>
<keyword evidence="12 21" id="KW-0547">Nucleotide-binding</keyword>
<dbReference type="FunFam" id="2.60.120.200:FF:000112">
    <property type="entry name" value="L-type lectin-domain containing receptor kinase V.9"/>
    <property type="match status" value="1"/>
</dbReference>
<evidence type="ECO:0000256" key="7">
    <source>
        <dbReference type="ARBA" id="ARBA00022527"/>
    </source>
</evidence>
<evidence type="ECO:0000256" key="9">
    <source>
        <dbReference type="ARBA" id="ARBA00022692"/>
    </source>
</evidence>
<keyword evidence="9 22" id="KW-0812">Transmembrane</keyword>
<evidence type="ECO:0000256" key="1">
    <source>
        <dbReference type="ARBA" id="ARBA00004251"/>
    </source>
</evidence>
<evidence type="ECO:0000256" key="8">
    <source>
        <dbReference type="ARBA" id="ARBA00022679"/>
    </source>
</evidence>
<dbReference type="EMBL" id="KK914381">
    <property type="protein sequence ID" value="KDP37830.1"/>
    <property type="molecule type" value="Genomic_DNA"/>
</dbReference>
<dbReference type="PROSITE" id="PS00107">
    <property type="entry name" value="PROTEIN_KINASE_ATP"/>
    <property type="match status" value="1"/>
</dbReference>
<keyword evidence="16 22" id="KW-0472">Membrane</keyword>
<evidence type="ECO:0000256" key="12">
    <source>
        <dbReference type="ARBA" id="ARBA00022741"/>
    </source>
</evidence>
<dbReference type="Pfam" id="PF00139">
    <property type="entry name" value="Lectin_legB"/>
    <property type="match status" value="1"/>
</dbReference>
<evidence type="ECO:0000256" key="11">
    <source>
        <dbReference type="ARBA" id="ARBA00022734"/>
    </source>
</evidence>
<dbReference type="PROSITE" id="PS00108">
    <property type="entry name" value="PROTEIN_KINASE_ST"/>
    <property type="match status" value="1"/>
</dbReference>
<keyword evidence="17" id="KW-0675">Receptor</keyword>
<comment type="catalytic activity">
    <reaction evidence="19">
        <text>L-threonyl-[protein] + ATP = O-phospho-L-threonyl-[protein] + ADP + H(+)</text>
        <dbReference type="Rhea" id="RHEA:46608"/>
        <dbReference type="Rhea" id="RHEA-COMP:11060"/>
        <dbReference type="Rhea" id="RHEA-COMP:11605"/>
        <dbReference type="ChEBI" id="CHEBI:15378"/>
        <dbReference type="ChEBI" id="CHEBI:30013"/>
        <dbReference type="ChEBI" id="CHEBI:30616"/>
        <dbReference type="ChEBI" id="CHEBI:61977"/>
        <dbReference type="ChEBI" id="CHEBI:456216"/>
        <dbReference type="EC" id="2.7.11.1"/>
    </reaction>
</comment>
<sequence length="678" mass="75714">MSCIIIFILCFFLNLSSSYSKIQDSGFLFDGYFKLGSEGTELNNSNLFSRLIYTDGGLSKASQVFYNTPIQFKNSNSTNSLFSFSTTFIFAVVHKDQEFSGHGLAFAISPSKGIPDAVANQYLGLFNATNNGKSSNHIVAIEIDTDQDFQFDDIDDNHIGIDINGLVSINSATAGFYSNNDHSRFRKMDLKSGKAIQVWVEYGSLNQELNVTIHPVGIPKPQVPLLSLTRDISSLLFDFMYVGFTSSTGSKSAHYILGWSFKTNGQADEIDLSNIPKIPGVNENEGSDNGGDGYAKKQEVLAIILSLVGAVLVIVLIFGGLIIFRRRRFIQVVEDWEVLYGPYRFAYKDLFIATKGFRDRQLLGRGGFGSVYRGSLPFSNVQIAVKKISHDSKQGMREFVAEIATIGRLRHPNLVRLLGYCRRKNELFLVYDYMPNGSLDKFLYRLPNNTILDWKQRFKIIKDVASALFYLHQQWLQIIIHRDVKPANVLIDNDMNAKLGDFGLAKLCDHGNDPQPSHVVGTPGYIAPELVQSGKSNTCTDTYAFGIFMLEVTCGRKPVDPRTSPEKVMLIDWVMDSWDREAILETVDPRLGEEYVRDEVELVLKLGLLCAHPMAEARPSMSSVVELLDGVAQLPENVNSVIKFQYSDRGIARHESISTGEISIPSLTFTEPFDSDGR</sequence>
<dbReference type="EC" id="2.7.11.1" evidence="5"/>
<dbReference type="Gene3D" id="3.30.200.20">
    <property type="entry name" value="Phosphorylase Kinase, domain 1"/>
    <property type="match status" value="1"/>
</dbReference>
<dbReference type="SUPFAM" id="SSF49899">
    <property type="entry name" value="Concanavalin A-like lectins/glucanases"/>
    <property type="match status" value="1"/>
</dbReference>
<evidence type="ECO:0000256" key="13">
    <source>
        <dbReference type="ARBA" id="ARBA00022777"/>
    </source>
</evidence>
<evidence type="ECO:0000256" key="5">
    <source>
        <dbReference type="ARBA" id="ARBA00012513"/>
    </source>
</evidence>
<keyword evidence="14 21" id="KW-0067">ATP-binding</keyword>
<dbReference type="KEGG" id="jcu:105634420"/>
<dbReference type="CDD" id="cd06899">
    <property type="entry name" value="lectin_legume_LecRK_Arcelin_ConA"/>
    <property type="match status" value="1"/>
</dbReference>
<comment type="similarity">
    <text evidence="3">In the N-terminal section; belongs to the leguminous lectin family.</text>
</comment>
<dbReference type="InterPro" id="IPR001220">
    <property type="entry name" value="Legume_lectin_dom"/>
</dbReference>
<dbReference type="SUPFAM" id="SSF56112">
    <property type="entry name" value="Protein kinase-like (PK-like)"/>
    <property type="match status" value="1"/>
</dbReference>
<keyword evidence="8" id="KW-0808">Transferase</keyword>
<dbReference type="InterPro" id="IPR000719">
    <property type="entry name" value="Prot_kinase_dom"/>
</dbReference>
<evidence type="ECO:0000259" key="24">
    <source>
        <dbReference type="PROSITE" id="PS50011"/>
    </source>
</evidence>
<keyword evidence="10 23" id="KW-0732">Signal</keyword>
<evidence type="ECO:0000256" key="21">
    <source>
        <dbReference type="PROSITE-ProRule" id="PRU10141"/>
    </source>
</evidence>
<evidence type="ECO:0000256" key="17">
    <source>
        <dbReference type="ARBA" id="ARBA00023170"/>
    </source>
</evidence>
<protein>
    <recommendedName>
        <fullName evidence="5">non-specific serine/threonine protein kinase</fullName>
        <ecNumber evidence="5">2.7.11.1</ecNumber>
    </recommendedName>
</protein>
<organism evidence="25 26">
    <name type="scientific">Jatropha curcas</name>
    <name type="common">Barbados nut</name>
    <dbReference type="NCBI Taxonomy" id="180498"/>
    <lineage>
        <taxon>Eukaryota</taxon>
        <taxon>Viridiplantae</taxon>
        <taxon>Streptophyta</taxon>
        <taxon>Embryophyta</taxon>
        <taxon>Tracheophyta</taxon>
        <taxon>Spermatophyta</taxon>
        <taxon>Magnoliopsida</taxon>
        <taxon>eudicotyledons</taxon>
        <taxon>Gunneridae</taxon>
        <taxon>Pentapetalae</taxon>
        <taxon>rosids</taxon>
        <taxon>fabids</taxon>
        <taxon>Malpighiales</taxon>
        <taxon>Euphorbiaceae</taxon>
        <taxon>Crotonoideae</taxon>
        <taxon>Jatropheae</taxon>
        <taxon>Jatropha</taxon>
    </lineage>
</organism>
<dbReference type="Pfam" id="PF00069">
    <property type="entry name" value="Pkinase"/>
    <property type="match status" value="1"/>
</dbReference>
<dbReference type="InterPro" id="IPR050528">
    <property type="entry name" value="L-type_Lectin-RKs"/>
</dbReference>
<dbReference type="Gene3D" id="2.60.120.200">
    <property type="match status" value="1"/>
</dbReference>
<dbReference type="GO" id="GO:0004674">
    <property type="term" value="F:protein serine/threonine kinase activity"/>
    <property type="evidence" value="ECO:0007669"/>
    <property type="project" value="UniProtKB-KW"/>
</dbReference>
<dbReference type="OrthoDB" id="543442at2759"/>
<evidence type="ECO:0000256" key="16">
    <source>
        <dbReference type="ARBA" id="ARBA00023136"/>
    </source>
</evidence>
<dbReference type="GO" id="GO:0005524">
    <property type="term" value="F:ATP binding"/>
    <property type="evidence" value="ECO:0007669"/>
    <property type="project" value="UniProtKB-UniRule"/>
</dbReference>
<dbReference type="InterPro" id="IPR008271">
    <property type="entry name" value="Ser/Thr_kinase_AS"/>
</dbReference>
<keyword evidence="15 22" id="KW-1133">Transmembrane helix</keyword>
<dbReference type="CDD" id="cd14066">
    <property type="entry name" value="STKc_IRAK"/>
    <property type="match status" value="1"/>
</dbReference>
<evidence type="ECO:0000256" key="20">
    <source>
        <dbReference type="ARBA" id="ARBA00048679"/>
    </source>
</evidence>
<evidence type="ECO:0000313" key="25">
    <source>
        <dbReference type="EMBL" id="KDP37830.1"/>
    </source>
</evidence>
<dbReference type="PROSITE" id="PS50011">
    <property type="entry name" value="PROTEIN_KINASE_DOM"/>
    <property type="match status" value="1"/>
</dbReference>
<keyword evidence="11" id="KW-0430">Lectin</keyword>
<name>A0A067L011_JATCU</name>
<keyword evidence="6" id="KW-1003">Cell membrane</keyword>
<dbReference type="PANTHER" id="PTHR27007">
    <property type="match status" value="1"/>
</dbReference>
<dbReference type="GO" id="GO:0030246">
    <property type="term" value="F:carbohydrate binding"/>
    <property type="evidence" value="ECO:0007669"/>
    <property type="project" value="UniProtKB-KW"/>
</dbReference>